<sequence>MHKKQCEYTERGCIMSKISVVYWSQTGNTQAMAEAVAEGIKGAGAEAELLEVGAASVDALKAEKAFALGCPAMGSEVLEESEMEPFVTELEAHVSGKVIGLFGSYDWGDGTWMSDWVERMKAAGATVVGDEGVICNLEPDAEGLEKCKELGKKLAQA</sequence>
<dbReference type="GO" id="GO:0010181">
    <property type="term" value="F:FMN binding"/>
    <property type="evidence" value="ECO:0007669"/>
    <property type="project" value="UniProtKB-UniRule"/>
</dbReference>
<comment type="caution">
    <text evidence="9">The sequence shown here is derived from an EMBL/GenBank/DDBJ whole genome shotgun (WGS) entry which is preliminary data.</text>
</comment>
<evidence type="ECO:0000256" key="5">
    <source>
        <dbReference type="ARBA" id="ARBA00022643"/>
    </source>
</evidence>
<evidence type="ECO:0000313" key="10">
    <source>
        <dbReference type="Proteomes" id="UP000018227"/>
    </source>
</evidence>
<evidence type="ECO:0000256" key="3">
    <source>
        <dbReference type="ARBA" id="ARBA00022448"/>
    </source>
</evidence>
<dbReference type="eggNOG" id="COG0716">
    <property type="taxonomic scope" value="Bacteria"/>
</dbReference>
<dbReference type="STRING" id="592026.GCWU0000282_001514"/>
<dbReference type="InterPro" id="IPR010087">
    <property type="entry name" value="Flav_short"/>
</dbReference>
<dbReference type="Pfam" id="PF00258">
    <property type="entry name" value="Flavodoxin_1"/>
    <property type="match status" value="1"/>
</dbReference>
<dbReference type="NCBIfam" id="TIGR01753">
    <property type="entry name" value="flav_short"/>
    <property type="match status" value="1"/>
</dbReference>
<accession>V2XKH1</accession>
<evidence type="ECO:0000256" key="7">
    <source>
        <dbReference type="RuleBase" id="RU367037"/>
    </source>
</evidence>
<evidence type="ECO:0000256" key="2">
    <source>
        <dbReference type="ARBA" id="ARBA00005267"/>
    </source>
</evidence>
<dbReference type="GO" id="GO:0009055">
    <property type="term" value="F:electron transfer activity"/>
    <property type="evidence" value="ECO:0007669"/>
    <property type="project" value="UniProtKB-UniRule"/>
</dbReference>
<dbReference type="Gene3D" id="3.40.50.360">
    <property type="match status" value="1"/>
</dbReference>
<dbReference type="Proteomes" id="UP000018227">
    <property type="component" value="Unassembled WGS sequence"/>
</dbReference>
<comment type="similarity">
    <text evidence="2 7">Belongs to the flavodoxin family.</text>
</comment>
<dbReference type="GO" id="GO:0016651">
    <property type="term" value="F:oxidoreductase activity, acting on NAD(P)H"/>
    <property type="evidence" value="ECO:0007669"/>
    <property type="project" value="UniProtKB-ARBA"/>
</dbReference>
<keyword evidence="6 7" id="KW-0249">Electron transport</keyword>
<keyword evidence="4 7" id="KW-0285">Flavoprotein</keyword>
<proteinExistence type="inferred from homology"/>
<dbReference type="HOGENOM" id="CLU_051402_4_3_9"/>
<dbReference type="InterPro" id="IPR008254">
    <property type="entry name" value="Flavodoxin/NO_synth"/>
</dbReference>
<evidence type="ECO:0000259" key="8">
    <source>
        <dbReference type="PROSITE" id="PS50902"/>
    </source>
</evidence>
<evidence type="ECO:0000313" key="9">
    <source>
        <dbReference type="EMBL" id="ESL02644.1"/>
    </source>
</evidence>
<evidence type="ECO:0000256" key="6">
    <source>
        <dbReference type="ARBA" id="ARBA00022982"/>
    </source>
</evidence>
<evidence type="ECO:0000256" key="4">
    <source>
        <dbReference type="ARBA" id="ARBA00022630"/>
    </source>
</evidence>
<dbReference type="InterPro" id="IPR029039">
    <property type="entry name" value="Flavoprotein-like_sf"/>
</dbReference>
<dbReference type="PROSITE" id="PS50902">
    <property type="entry name" value="FLAVODOXIN_LIKE"/>
    <property type="match status" value="1"/>
</dbReference>
<keyword evidence="10" id="KW-1185">Reference proteome</keyword>
<dbReference type="PANTHER" id="PTHR32145">
    <property type="entry name" value="DIFLAVIN FLAVOPROTEIN A 2-RELATED"/>
    <property type="match status" value="1"/>
</dbReference>
<dbReference type="InterPro" id="IPR051285">
    <property type="entry name" value="NADH_oxidoreductase_modular"/>
</dbReference>
<comment type="cofactor">
    <cofactor evidence="1 7">
        <name>FMN</name>
        <dbReference type="ChEBI" id="CHEBI:58210"/>
    </cofactor>
</comment>
<protein>
    <recommendedName>
        <fullName evidence="7">Flavodoxin</fullName>
    </recommendedName>
</protein>
<dbReference type="SUPFAM" id="SSF52218">
    <property type="entry name" value="Flavoproteins"/>
    <property type="match status" value="1"/>
</dbReference>
<comment type="function">
    <text evidence="7">Low-potential electron donor to a number of redox enzymes.</text>
</comment>
<dbReference type="PROSITE" id="PS00201">
    <property type="entry name" value="FLAVODOXIN"/>
    <property type="match status" value="1"/>
</dbReference>
<feature type="domain" description="Flavodoxin-like" evidence="8">
    <location>
        <begin position="18"/>
        <end position="155"/>
    </location>
</feature>
<name>V2XKH1_9FIRM</name>
<keyword evidence="3 7" id="KW-0813">Transport</keyword>
<dbReference type="EMBL" id="ACIL03000013">
    <property type="protein sequence ID" value="ESL02644.1"/>
    <property type="molecule type" value="Genomic_DNA"/>
</dbReference>
<dbReference type="AlphaFoldDB" id="V2XKH1"/>
<evidence type="ECO:0000256" key="1">
    <source>
        <dbReference type="ARBA" id="ARBA00001917"/>
    </source>
</evidence>
<organism evidence="9 10">
    <name type="scientific">Catonella morbi ATCC 51271</name>
    <dbReference type="NCBI Taxonomy" id="592026"/>
    <lineage>
        <taxon>Bacteria</taxon>
        <taxon>Bacillati</taxon>
        <taxon>Bacillota</taxon>
        <taxon>Clostridia</taxon>
        <taxon>Lachnospirales</taxon>
        <taxon>Lachnospiraceae</taxon>
        <taxon>Catonella</taxon>
    </lineage>
</organism>
<dbReference type="PANTHER" id="PTHR32145:SF11">
    <property type="entry name" value="DIFLAVIN FLAVOPROTEIN A 2-RELATED"/>
    <property type="match status" value="1"/>
</dbReference>
<dbReference type="InterPro" id="IPR001226">
    <property type="entry name" value="Flavodoxin_CS"/>
</dbReference>
<reference evidence="9 10" key="1">
    <citation type="submission" date="2013-06" db="EMBL/GenBank/DDBJ databases">
        <authorList>
            <person name="Weinstock G."/>
            <person name="Sodergren E."/>
            <person name="Clifton S."/>
            <person name="Fulton L."/>
            <person name="Fulton B."/>
            <person name="Courtney L."/>
            <person name="Fronick C."/>
            <person name="Harrison M."/>
            <person name="Strong C."/>
            <person name="Farmer C."/>
            <person name="Delahaunty K."/>
            <person name="Markovic C."/>
            <person name="Hall O."/>
            <person name="Minx P."/>
            <person name="Tomlinson C."/>
            <person name="Mitreva M."/>
            <person name="Nelson J."/>
            <person name="Hou S."/>
            <person name="Wollam A."/>
            <person name="Pepin K.H."/>
            <person name="Johnson M."/>
            <person name="Bhonagiri V."/>
            <person name="Nash W.E."/>
            <person name="Warren W."/>
            <person name="Chinwalla A."/>
            <person name="Mardis E.R."/>
            <person name="Wilson R.K."/>
        </authorList>
    </citation>
    <scope>NUCLEOTIDE SEQUENCE [LARGE SCALE GENOMIC DNA]</scope>
    <source>
        <strain evidence="9 10">ATCC 51271</strain>
    </source>
</reference>
<gene>
    <name evidence="9" type="ORF">GCWU0000282_001514</name>
</gene>
<keyword evidence="5 7" id="KW-0288">FMN</keyword>